<dbReference type="STRING" id="861298.SAMN04488136_13459"/>
<dbReference type="AlphaFoldDB" id="A0A1G8G4M5"/>
<dbReference type="EMBL" id="FNDD01000034">
    <property type="protein sequence ID" value="SDH89342.1"/>
    <property type="molecule type" value="Genomic_DNA"/>
</dbReference>
<reference evidence="1 2" key="1">
    <citation type="submission" date="2016-10" db="EMBL/GenBank/DDBJ databases">
        <authorList>
            <person name="de Groot N.N."/>
        </authorList>
    </citation>
    <scope>NUCLEOTIDE SEQUENCE [LARGE SCALE GENOMIC DNA]</scope>
    <source>
        <strain evidence="1 2">CGMCC 1.10228</strain>
    </source>
</reference>
<evidence type="ECO:0000313" key="2">
    <source>
        <dbReference type="Proteomes" id="UP000198854"/>
    </source>
</evidence>
<dbReference type="Proteomes" id="UP000198854">
    <property type="component" value="Unassembled WGS sequence"/>
</dbReference>
<name>A0A1G8G4M5_9VIBR</name>
<keyword evidence="2" id="KW-1185">Reference proteome</keyword>
<dbReference type="RefSeq" id="WP_093278712.1">
    <property type="nucleotide sequence ID" value="NZ_FNDD01000034.1"/>
</dbReference>
<evidence type="ECO:0000313" key="1">
    <source>
        <dbReference type="EMBL" id="SDH89342.1"/>
    </source>
</evidence>
<organism evidence="1 2">
    <name type="scientific">Vibrio xiamenensis</name>
    <dbReference type="NCBI Taxonomy" id="861298"/>
    <lineage>
        <taxon>Bacteria</taxon>
        <taxon>Pseudomonadati</taxon>
        <taxon>Pseudomonadota</taxon>
        <taxon>Gammaproteobacteria</taxon>
        <taxon>Vibrionales</taxon>
        <taxon>Vibrionaceae</taxon>
        <taxon>Vibrio</taxon>
    </lineage>
</organism>
<proteinExistence type="predicted"/>
<sequence>MRFLRLPFTDPRTVARDIPGISEILFPGLVPGMVAGLNQTRMELEGIDAVSEIALSKMSLTPSMLYEIACARAEFLLKNQEPLEEDYVDIALKRQSRFFDAQIPSQITNEDKVLIQLVADNLALGLRELAKGKEVIIAPPIAGLEWISSSQGDFCVDDCLVEVKCTSKNFSAGDYRQILLYWLLDFTYSLANPEALPWKSGVIFNPRKNNYVKVNFEDLHRLVAGGRNVIETVELLQNTILSARAKLS</sequence>
<gene>
    <name evidence="1" type="ORF">SAMN04488136_13459</name>
</gene>
<dbReference type="OrthoDB" id="6400609at2"/>
<accession>A0A1G8G4M5</accession>
<protein>
    <submittedName>
        <fullName evidence="1">Uncharacterized protein</fullName>
    </submittedName>
</protein>